<dbReference type="PANTHER" id="PTHR47723">
    <property type="entry name" value="OS05G0353850 PROTEIN"/>
    <property type="match status" value="1"/>
</dbReference>
<sequence length="322" mass="35727">MMVKTQRIVQEERISVEMQKLKLRYFGDQSLEMPTPVPVLPTYQGYAHGSSMWKGITLALSRVANKCPWLVGDGRDIDIWRDSWGSWPSIKDSLPTLKDWKNTKNFLSEMIVEGFWVVNESMAPVLAQDAESVDHLLWTCSKAQKLWKWFANLFQSSCPDLNLKNMLQRSLSFSSYLGDLCLGVGSMQNCIFDLQIIAKLGVLSKVGKPSRVRSVYWSLPEPGEVKINTDGAALGNPGKGGAGAVFRVSDGEVLGAISVGLPIVTNFIAECSAIIKSLEHCSNMGWEIAWVEGDSVAAIQAFSNDAIPWVLDGRWKIVKKKI</sequence>
<reference evidence="2 3" key="1">
    <citation type="journal article" date="2020" name="IScience">
        <title>Genome Sequencing of the Endangered Kingdonia uniflora (Circaeasteraceae, Ranunculales) Reveals Potential Mechanisms of Evolutionary Specialization.</title>
        <authorList>
            <person name="Sun Y."/>
            <person name="Deng T."/>
            <person name="Zhang A."/>
            <person name="Moore M.J."/>
            <person name="Landis J.B."/>
            <person name="Lin N."/>
            <person name="Zhang H."/>
            <person name="Zhang X."/>
            <person name="Huang J."/>
            <person name="Zhang X."/>
            <person name="Sun H."/>
            <person name="Wang H."/>
        </authorList>
    </citation>
    <scope>NUCLEOTIDE SEQUENCE [LARGE SCALE GENOMIC DNA]</scope>
    <source>
        <strain evidence="2">TB1705</strain>
        <tissue evidence="2">Leaf</tissue>
    </source>
</reference>
<dbReference type="Pfam" id="PF13456">
    <property type="entry name" value="RVT_3"/>
    <property type="match status" value="1"/>
</dbReference>
<evidence type="ECO:0000259" key="1">
    <source>
        <dbReference type="PROSITE" id="PS50879"/>
    </source>
</evidence>
<dbReference type="InterPro" id="IPR002156">
    <property type="entry name" value="RNaseH_domain"/>
</dbReference>
<dbReference type="Proteomes" id="UP000541444">
    <property type="component" value="Unassembled WGS sequence"/>
</dbReference>
<protein>
    <recommendedName>
        <fullName evidence="1">RNase H type-1 domain-containing protein</fullName>
    </recommendedName>
</protein>
<dbReference type="OrthoDB" id="1938131at2759"/>
<dbReference type="SUPFAM" id="SSF53098">
    <property type="entry name" value="Ribonuclease H-like"/>
    <property type="match status" value="1"/>
</dbReference>
<name>A0A7J7LYH9_9MAGN</name>
<dbReference type="InterPro" id="IPR012337">
    <property type="entry name" value="RNaseH-like_sf"/>
</dbReference>
<accession>A0A7J7LYH9</accession>
<proteinExistence type="predicted"/>
<comment type="caution">
    <text evidence="2">The sequence shown here is derived from an EMBL/GenBank/DDBJ whole genome shotgun (WGS) entry which is preliminary data.</text>
</comment>
<dbReference type="InterPro" id="IPR044730">
    <property type="entry name" value="RNase_H-like_dom_plant"/>
</dbReference>
<gene>
    <name evidence="2" type="ORF">GIB67_035345</name>
</gene>
<feature type="domain" description="RNase H type-1" evidence="1">
    <location>
        <begin position="221"/>
        <end position="322"/>
    </location>
</feature>
<dbReference type="PANTHER" id="PTHR47723:SF19">
    <property type="entry name" value="POLYNUCLEOTIDYL TRANSFERASE, RIBONUCLEASE H-LIKE SUPERFAMILY PROTEIN"/>
    <property type="match status" value="1"/>
</dbReference>
<dbReference type="GO" id="GO:0004523">
    <property type="term" value="F:RNA-DNA hybrid ribonuclease activity"/>
    <property type="evidence" value="ECO:0007669"/>
    <property type="project" value="InterPro"/>
</dbReference>
<evidence type="ECO:0000313" key="3">
    <source>
        <dbReference type="Proteomes" id="UP000541444"/>
    </source>
</evidence>
<dbReference type="PROSITE" id="PS50879">
    <property type="entry name" value="RNASE_H_1"/>
    <property type="match status" value="1"/>
</dbReference>
<dbReference type="InterPro" id="IPR036397">
    <property type="entry name" value="RNaseH_sf"/>
</dbReference>
<dbReference type="EMBL" id="JACGCM010001888">
    <property type="protein sequence ID" value="KAF6147588.1"/>
    <property type="molecule type" value="Genomic_DNA"/>
</dbReference>
<evidence type="ECO:0000313" key="2">
    <source>
        <dbReference type="EMBL" id="KAF6147588.1"/>
    </source>
</evidence>
<dbReference type="CDD" id="cd06222">
    <property type="entry name" value="RNase_H_like"/>
    <property type="match status" value="1"/>
</dbReference>
<dbReference type="Gene3D" id="3.30.420.10">
    <property type="entry name" value="Ribonuclease H-like superfamily/Ribonuclease H"/>
    <property type="match status" value="1"/>
</dbReference>
<dbReference type="AlphaFoldDB" id="A0A7J7LYH9"/>
<dbReference type="GO" id="GO:0003676">
    <property type="term" value="F:nucleic acid binding"/>
    <property type="evidence" value="ECO:0007669"/>
    <property type="project" value="InterPro"/>
</dbReference>
<keyword evidence="3" id="KW-1185">Reference proteome</keyword>
<organism evidence="2 3">
    <name type="scientific">Kingdonia uniflora</name>
    <dbReference type="NCBI Taxonomy" id="39325"/>
    <lineage>
        <taxon>Eukaryota</taxon>
        <taxon>Viridiplantae</taxon>
        <taxon>Streptophyta</taxon>
        <taxon>Embryophyta</taxon>
        <taxon>Tracheophyta</taxon>
        <taxon>Spermatophyta</taxon>
        <taxon>Magnoliopsida</taxon>
        <taxon>Ranunculales</taxon>
        <taxon>Circaeasteraceae</taxon>
        <taxon>Kingdonia</taxon>
    </lineage>
</organism>
<dbReference type="InterPro" id="IPR053151">
    <property type="entry name" value="RNase_H-like"/>
</dbReference>